<dbReference type="Pfam" id="PF09966">
    <property type="entry name" value="DUF2200"/>
    <property type="match status" value="1"/>
</dbReference>
<evidence type="ECO:0000313" key="6">
    <source>
        <dbReference type="Proteomes" id="UP000286317"/>
    </source>
</evidence>
<evidence type="ECO:0000256" key="1">
    <source>
        <dbReference type="ARBA" id="ARBA00022448"/>
    </source>
</evidence>
<feature type="domain" description="ABC transporter" evidence="4">
    <location>
        <begin position="55"/>
        <end position="296"/>
    </location>
</feature>
<dbReference type="GO" id="GO:0016887">
    <property type="term" value="F:ATP hydrolysis activity"/>
    <property type="evidence" value="ECO:0007669"/>
    <property type="project" value="InterPro"/>
</dbReference>
<reference evidence="5 6" key="1">
    <citation type="journal article" date="2016" name="Front. Microbiol.">
        <title>Comprehensive Phylogenetic Analysis of Bovine Non-aureus Staphylococci Species Based on Whole-Genome Sequencing.</title>
        <authorList>
            <person name="Naushad S."/>
            <person name="Barkema H.W."/>
            <person name="Luby C."/>
            <person name="Condas L.A."/>
            <person name="Nobrega D.B."/>
            <person name="Carson D.A."/>
            <person name="De Buck J."/>
        </authorList>
    </citation>
    <scope>NUCLEOTIDE SEQUENCE [LARGE SCALE GENOMIC DNA]</scope>
    <source>
        <strain evidence="5 6">SNUC 4554</strain>
    </source>
</reference>
<comment type="caution">
    <text evidence="5">The sequence shown here is derived from an EMBL/GenBank/DDBJ whole genome shotgun (WGS) entry which is preliminary data.</text>
</comment>
<dbReference type="OrthoDB" id="9789994at2"/>
<keyword evidence="2" id="KW-0547">Nucleotide-binding</keyword>
<dbReference type="AlphaFoldDB" id="A0A418IFE8"/>
<dbReference type="InterPro" id="IPR003593">
    <property type="entry name" value="AAA+_ATPase"/>
</dbReference>
<dbReference type="EMBL" id="QXUF01000044">
    <property type="protein sequence ID" value="RIN00910.1"/>
    <property type="molecule type" value="Genomic_DNA"/>
</dbReference>
<dbReference type="GO" id="GO:0005524">
    <property type="term" value="F:ATP binding"/>
    <property type="evidence" value="ECO:0007669"/>
    <property type="project" value="UniProtKB-KW"/>
</dbReference>
<sequence length="312" mass="36156">MKISVMEELRYLDKIIDELTKGKSLNKIFRKDSQYTNMENSLYIITIGKEQHMLIDLKNIARRKQGKEIIKNISWRINEGEKWMLYGLNGAGKTTLLNILNAYEPNTSGELTLFGMQPGKIGYSADKVRNQIGFVSNSLMERFQDGEIVRDVVISGIFKSIGIFKEVEDRYVEMARHYLTQMGMSEFESQYYGYLSTGERQKVLIARALMGNPKLLILDEPASGLDFIAREDLLDALEQLYQRQPELSVIYVTHFVEEITKDIQRGFLLKDGTCYKQGQIQNVLNSDTLSDFFNRRVSVLYQNERYSLFLKR</sequence>
<keyword evidence="3" id="KW-0067">ATP-binding</keyword>
<evidence type="ECO:0000313" key="5">
    <source>
        <dbReference type="EMBL" id="RIN00910.1"/>
    </source>
</evidence>
<dbReference type="InterPro" id="IPR003439">
    <property type="entry name" value="ABC_transporter-like_ATP-bd"/>
</dbReference>
<protein>
    <submittedName>
        <fullName evidence="5">DUF2200 family protein</fullName>
    </submittedName>
</protein>
<dbReference type="PANTHER" id="PTHR42734">
    <property type="entry name" value="METAL TRANSPORT SYSTEM ATP-BINDING PROTEIN TM_0124-RELATED"/>
    <property type="match status" value="1"/>
</dbReference>
<evidence type="ECO:0000259" key="4">
    <source>
        <dbReference type="PROSITE" id="PS50893"/>
    </source>
</evidence>
<dbReference type="Gene3D" id="1.10.8.290">
    <property type="entry name" value="uncharacterized protein sp1917 domain"/>
    <property type="match status" value="1"/>
</dbReference>
<dbReference type="InterPro" id="IPR027417">
    <property type="entry name" value="P-loop_NTPase"/>
</dbReference>
<dbReference type="InterPro" id="IPR050153">
    <property type="entry name" value="Metal_Ion_Import_ABC"/>
</dbReference>
<dbReference type="InterPro" id="IPR014580">
    <property type="entry name" value="UCP033199"/>
</dbReference>
<dbReference type="InterPro" id="IPR023204">
    <property type="entry name" value="SP1917_dom_sf"/>
</dbReference>
<dbReference type="SMART" id="SM00382">
    <property type="entry name" value="AAA"/>
    <property type="match status" value="1"/>
</dbReference>
<dbReference type="SUPFAM" id="SSF52540">
    <property type="entry name" value="P-loop containing nucleoside triphosphate hydrolases"/>
    <property type="match status" value="1"/>
</dbReference>
<gene>
    <name evidence="5" type="ORF">BU112_07495</name>
</gene>
<name>A0A418IFE8_9STAP</name>
<evidence type="ECO:0000256" key="3">
    <source>
        <dbReference type="ARBA" id="ARBA00022840"/>
    </source>
</evidence>
<keyword evidence="1" id="KW-0813">Transport</keyword>
<keyword evidence="6" id="KW-1185">Reference proteome</keyword>
<proteinExistence type="predicted"/>
<accession>A0A418IFE8</accession>
<dbReference type="PROSITE" id="PS50893">
    <property type="entry name" value="ABC_TRANSPORTER_2"/>
    <property type="match status" value="1"/>
</dbReference>
<organism evidence="5 6">
    <name type="scientific">Staphylococcus shinii</name>
    <dbReference type="NCBI Taxonomy" id="2912228"/>
    <lineage>
        <taxon>Bacteria</taxon>
        <taxon>Bacillati</taxon>
        <taxon>Bacillota</taxon>
        <taxon>Bacilli</taxon>
        <taxon>Bacillales</taxon>
        <taxon>Staphylococcaceae</taxon>
        <taxon>Staphylococcus</taxon>
    </lineage>
</organism>
<evidence type="ECO:0000256" key="2">
    <source>
        <dbReference type="ARBA" id="ARBA00022741"/>
    </source>
</evidence>
<dbReference type="Pfam" id="PF00005">
    <property type="entry name" value="ABC_tran"/>
    <property type="match status" value="1"/>
</dbReference>
<dbReference type="Proteomes" id="UP000286317">
    <property type="component" value="Unassembled WGS sequence"/>
</dbReference>
<dbReference type="Gene3D" id="3.40.50.300">
    <property type="entry name" value="P-loop containing nucleotide triphosphate hydrolases"/>
    <property type="match status" value="1"/>
</dbReference>